<accession>A0A7J6DN08</accession>
<dbReference type="GO" id="GO:0016020">
    <property type="term" value="C:membrane"/>
    <property type="evidence" value="ECO:0007669"/>
    <property type="project" value="InterPro"/>
</dbReference>
<feature type="non-terminal residue" evidence="2">
    <location>
        <position position="1"/>
    </location>
</feature>
<protein>
    <recommendedName>
        <fullName evidence="1">Cytochrome b/b6 N-terminal region profile domain-containing protein</fullName>
    </recommendedName>
</protein>
<organism evidence="2 3">
    <name type="scientific">Cannabis sativa</name>
    <name type="common">Hemp</name>
    <name type="synonym">Marijuana</name>
    <dbReference type="NCBI Taxonomy" id="3483"/>
    <lineage>
        <taxon>Eukaryota</taxon>
        <taxon>Viridiplantae</taxon>
        <taxon>Streptophyta</taxon>
        <taxon>Embryophyta</taxon>
        <taxon>Tracheophyta</taxon>
        <taxon>Spermatophyta</taxon>
        <taxon>Magnoliopsida</taxon>
        <taxon>eudicotyledons</taxon>
        <taxon>Gunneridae</taxon>
        <taxon>Pentapetalae</taxon>
        <taxon>rosids</taxon>
        <taxon>fabids</taxon>
        <taxon>Rosales</taxon>
        <taxon>Cannabaceae</taxon>
        <taxon>Cannabis</taxon>
    </lineage>
</organism>
<dbReference type="Gene3D" id="1.20.810.10">
    <property type="entry name" value="Cytochrome Bc1 Complex, Chain C"/>
    <property type="match status" value="1"/>
</dbReference>
<evidence type="ECO:0000313" key="3">
    <source>
        <dbReference type="Proteomes" id="UP000525078"/>
    </source>
</evidence>
<dbReference type="SUPFAM" id="SSF81342">
    <property type="entry name" value="Transmembrane di-heme cytochromes"/>
    <property type="match status" value="1"/>
</dbReference>
<dbReference type="EMBL" id="JAATIP010000745">
    <property type="protein sequence ID" value="KAF4347485.1"/>
    <property type="molecule type" value="Genomic_DNA"/>
</dbReference>
<name>A0A7J6DN08_CANSA</name>
<dbReference type="GO" id="GO:0009055">
    <property type="term" value="F:electron transfer activity"/>
    <property type="evidence" value="ECO:0007669"/>
    <property type="project" value="InterPro"/>
</dbReference>
<feature type="domain" description="Cytochrome b/b6 N-terminal region profile" evidence="1">
    <location>
        <begin position="1"/>
        <end position="118"/>
    </location>
</feature>
<dbReference type="AlphaFoldDB" id="A0A7J6DN08"/>
<comment type="caution">
    <text evidence="2">The sequence shown here is derived from an EMBL/GenBank/DDBJ whole genome shotgun (WGS) entry which is preliminary data.</text>
</comment>
<dbReference type="InterPro" id="IPR005797">
    <property type="entry name" value="Cyt_b/b6_N"/>
</dbReference>
<dbReference type="PROSITE" id="PS51002">
    <property type="entry name" value="CYTB_NTER"/>
    <property type="match status" value="1"/>
</dbReference>
<dbReference type="Pfam" id="PF00033">
    <property type="entry name" value="Cytochrome_B"/>
    <property type="match status" value="1"/>
</dbReference>
<dbReference type="PANTHER" id="PTHR19271:SF16">
    <property type="entry name" value="CYTOCHROME B"/>
    <property type="match status" value="1"/>
</dbReference>
<reference evidence="2 3" key="1">
    <citation type="journal article" date="2020" name="bioRxiv">
        <title>Sequence and annotation of 42 cannabis genomes reveals extensive copy number variation in cannabinoid synthesis and pathogen resistance genes.</title>
        <authorList>
            <person name="Mckernan K.J."/>
            <person name="Helbert Y."/>
            <person name="Kane L.T."/>
            <person name="Ebling H."/>
            <person name="Zhang L."/>
            <person name="Liu B."/>
            <person name="Eaton Z."/>
            <person name="Mclaughlin S."/>
            <person name="Kingan S."/>
            <person name="Baybayan P."/>
            <person name="Concepcion G."/>
            <person name="Jordan M."/>
            <person name="Riva A."/>
            <person name="Barbazuk W."/>
            <person name="Harkins T."/>
        </authorList>
    </citation>
    <scope>NUCLEOTIDE SEQUENCE [LARGE SCALE GENOMIC DNA]</scope>
    <source>
        <strain evidence="3">cv. Jamaican Lion 4</strain>
        <tissue evidence="2">Leaf</tissue>
    </source>
</reference>
<proteinExistence type="predicted"/>
<dbReference type="InterPro" id="IPR016174">
    <property type="entry name" value="Di-haem_cyt_TM"/>
</dbReference>
<dbReference type="GO" id="GO:0016491">
    <property type="term" value="F:oxidoreductase activity"/>
    <property type="evidence" value="ECO:0007669"/>
    <property type="project" value="InterPro"/>
</dbReference>
<dbReference type="GO" id="GO:0022904">
    <property type="term" value="P:respiratory electron transport chain"/>
    <property type="evidence" value="ECO:0007669"/>
    <property type="project" value="InterPro"/>
</dbReference>
<evidence type="ECO:0000313" key="2">
    <source>
        <dbReference type="EMBL" id="KAF4347485.1"/>
    </source>
</evidence>
<gene>
    <name evidence="2" type="ORF">F8388_002371</name>
</gene>
<dbReference type="InterPro" id="IPR027387">
    <property type="entry name" value="Cytb/b6-like_sf"/>
</dbReference>
<dbReference type="PANTHER" id="PTHR19271">
    <property type="entry name" value="CYTOCHROME B"/>
    <property type="match status" value="1"/>
</dbReference>
<sequence>GKSGVVLGVLIASFGVTGYSLPWDQIGYWAVKIVTGVPDAIPVIGSLLVELLRGRLEGNHFLDHGSLRTWSLSLDNRACLTSVFGTEGKVFHSIWGLILKARMGIEYFLSGKSGLVKG</sequence>
<dbReference type="Proteomes" id="UP000525078">
    <property type="component" value="Unassembled WGS sequence"/>
</dbReference>
<evidence type="ECO:0000259" key="1">
    <source>
        <dbReference type="PROSITE" id="PS51002"/>
    </source>
</evidence>